<dbReference type="Proteomes" id="UP000789525">
    <property type="component" value="Unassembled WGS sequence"/>
</dbReference>
<feature type="non-terminal residue" evidence="1">
    <location>
        <position position="1"/>
    </location>
</feature>
<reference evidence="1" key="1">
    <citation type="submission" date="2021-06" db="EMBL/GenBank/DDBJ databases">
        <authorList>
            <person name="Kallberg Y."/>
            <person name="Tangrot J."/>
            <person name="Rosling A."/>
        </authorList>
    </citation>
    <scope>NUCLEOTIDE SEQUENCE</scope>
    <source>
        <strain evidence="1">CL356</strain>
    </source>
</reference>
<proteinExistence type="predicted"/>
<gene>
    <name evidence="1" type="ORF">ACOLOM_LOCUS13287</name>
</gene>
<keyword evidence="2" id="KW-1185">Reference proteome</keyword>
<evidence type="ECO:0000313" key="1">
    <source>
        <dbReference type="EMBL" id="CAG8762740.1"/>
    </source>
</evidence>
<name>A0ACA9QSC4_9GLOM</name>
<dbReference type="EMBL" id="CAJVPT010059886">
    <property type="protein sequence ID" value="CAG8762740.1"/>
    <property type="molecule type" value="Genomic_DNA"/>
</dbReference>
<organism evidence="1 2">
    <name type="scientific">Acaulospora colombiana</name>
    <dbReference type="NCBI Taxonomy" id="27376"/>
    <lineage>
        <taxon>Eukaryota</taxon>
        <taxon>Fungi</taxon>
        <taxon>Fungi incertae sedis</taxon>
        <taxon>Mucoromycota</taxon>
        <taxon>Glomeromycotina</taxon>
        <taxon>Glomeromycetes</taxon>
        <taxon>Diversisporales</taxon>
        <taxon>Acaulosporaceae</taxon>
        <taxon>Acaulospora</taxon>
    </lineage>
</organism>
<feature type="non-terminal residue" evidence="1">
    <location>
        <position position="164"/>
    </location>
</feature>
<evidence type="ECO:0000313" key="2">
    <source>
        <dbReference type="Proteomes" id="UP000789525"/>
    </source>
</evidence>
<accession>A0ACA9QSC4</accession>
<comment type="caution">
    <text evidence="1">The sequence shown here is derived from an EMBL/GenBank/DDBJ whole genome shotgun (WGS) entry which is preliminary data.</text>
</comment>
<sequence>YIEPGVLEIKHYGKQAFEATSLAYENYAKPYVDPSLELLQPHLQVAMESSISYVNTAQEMYDQHAKEHVDTYYNQAKEAATPYVLKLQEYTIIAYNKASEFNEKKAKPFYHEEVIPRVIKAKDYYHTKVVPYAKSVTVYITEKYHEHVVPAYQVHIEPHALKLW</sequence>
<protein>
    <submittedName>
        <fullName evidence="1">16044_t:CDS:1</fullName>
    </submittedName>
</protein>